<dbReference type="PROSITE" id="PS51471">
    <property type="entry name" value="FE2OG_OXY"/>
    <property type="match status" value="1"/>
</dbReference>
<evidence type="ECO:0000256" key="1">
    <source>
        <dbReference type="ARBA" id="ARBA00022723"/>
    </source>
</evidence>
<evidence type="ECO:0000259" key="4">
    <source>
        <dbReference type="PROSITE" id="PS51471"/>
    </source>
</evidence>
<dbReference type="InterPro" id="IPR050231">
    <property type="entry name" value="Iron_ascorbate_oxido_reductase"/>
</dbReference>
<dbReference type="Pfam" id="PF14226">
    <property type="entry name" value="DIOX_N"/>
    <property type="match status" value="1"/>
</dbReference>
<evidence type="ECO:0000256" key="2">
    <source>
        <dbReference type="ARBA" id="ARBA00023004"/>
    </source>
</evidence>
<proteinExistence type="inferred from homology"/>
<dbReference type="EMBL" id="OZ021739">
    <property type="protein sequence ID" value="CAK9322315.1"/>
    <property type="molecule type" value="Genomic_DNA"/>
</dbReference>
<protein>
    <recommendedName>
        <fullName evidence="4">Fe2OG dioxygenase domain-containing protein</fullName>
    </recommendedName>
</protein>
<accession>A0ABP0YRU5</accession>
<evidence type="ECO:0000313" key="5">
    <source>
        <dbReference type="EMBL" id="CAK9322315.1"/>
    </source>
</evidence>
<keyword evidence="2 3" id="KW-0408">Iron</keyword>
<dbReference type="InterPro" id="IPR005123">
    <property type="entry name" value="Oxoglu/Fe-dep_dioxygenase_dom"/>
</dbReference>
<dbReference type="Proteomes" id="UP001642487">
    <property type="component" value="Chromosome 5"/>
</dbReference>
<evidence type="ECO:0000313" key="6">
    <source>
        <dbReference type="Proteomes" id="UP001642487"/>
    </source>
</evidence>
<dbReference type="InterPro" id="IPR044861">
    <property type="entry name" value="IPNS-like_FE2OG_OXY"/>
</dbReference>
<name>A0ABP0YRU5_9ROSI</name>
<keyword evidence="1 3" id="KW-0479">Metal-binding</keyword>
<reference evidence="5 6" key="1">
    <citation type="submission" date="2024-03" db="EMBL/GenBank/DDBJ databases">
        <authorList>
            <person name="Gkanogiannis A."/>
            <person name="Becerra Lopez-Lavalle L."/>
        </authorList>
    </citation>
    <scope>NUCLEOTIDE SEQUENCE [LARGE SCALE GENOMIC DNA]</scope>
</reference>
<keyword evidence="6" id="KW-1185">Reference proteome</keyword>
<feature type="domain" description="Fe2OG dioxygenase" evidence="4">
    <location>
        <begin position="182"/>
        <end position="289"/>
    </location>
</feature>
<comment type="similarity">
    <text evidence="3">Belongs to the iron/ascorbate-dependent oxidoreductase family.</text>
</comment>
<gene>
    <name evidence="5" type="ORF">CITCOLO1_LOCUS14458</name>
</gene>
<dbReference type="InterPro" id="IPR027443">
    <property type="entry name" value="IPNS-like_sf"/>
</dbReference>
<dbReference type="Gene3D" id="2.60.120.330">
    <property type="entry name" value="B-lactam Antibiotic, Isopenicillin N Synthase, Chain"/>
    <property type="match status" value="1"/>
</dbReference>
<organism evidence="5 6">
    <name type="scientific">Citrullus colocynthis</name>
    <name type="common">colocynth</name>
    <dbReference type="NCBI Taxonomy" id="252529"/>
    <lineage>
        <taxon>Eukaryota</taxon>
        <taxon>Viridiplantae</taxon>
        <taxon>Streptophyta</taxon>
        <taxon>Embryophyta</taxon>
        <taxon>Tracheophyta</taxon>
        <taxon>Spermatophyta</taxon>
        <taxon>Magnoliopsida</taxon>
        <taxon>eudicotyledons</taxon>
        <taxon>Gunneridae</taxon>
        <taxon>Pentapetalae</taxon>
        <taxon>rosids</taxon>
        <taxon>fabids</taxon>
        <taxon>Cucurbitales</taxon>
        <taxon>Cucurbitaceae</taxon>
        <taxon>Benincaseae</taxon>
        <taxon>Citrullus</taxon>
    </lineage>
</organism>
<dbReference type="PANTHER" id="PTHR47990">
    <property type="entry name" value="2-OXOGLUTARATE (2OG) AND FE(II)-DEPENDENT OXYGENASE SUPERFAMILY PROTEIN-RELATED"/>
    <property type="match status" value="1"/>
</dbReference>
<dbReference type="InterPro" id="IPR026992">
    <property type="entry name" value="DIOX_N"/>
</dbReference>
<dbReference type="Pfam" id="PF03171">
    <property type="entry name" value="2OG-FeII_Oxy"/>
    <property type="match status" value="1"/>
</dbReference>
<evidence type="ECO:0000256" key="3">
    <source>
        <dbReference type="RuleBase" id="RU003682"/>
    </source>
</evidence>
<sequence length="340" mass="37225">MVVPPPNSSPTTNSKSCAAAIPTIDLSSTTTNRQALSKLLVEACENYGFFKLINHGVPQDSISRVEEEALAFFAMPTDEKLDLGPQILPPAATAATRFGYGIKSIGCSGDMGEIEFLLLSAQPSSVSQLTLSRSKNPSKFSCVLNDYIKAIKNLACELLDLMAEGLGISDPSIFSRMISDVQNDSLFRINHYRPLSDFTNLTPSNKIGFGEHSDPQIFTILRSNDVDGLQISLDDGLWVPVSPDPTAYFIMIGDLFQVLTNGRFGSLKHRAVANTGPKPRLSMAYFASPSLNAWISPLQQMVTSNQPCLYRPFTWGQYKAHIYSLTLASSRLDSFKIKPN</sequence>
<keyword evidence="3" id="KW-0560">Oxidoreductase</keyword>
<dbReference type="PRINTS" id="PR00682">
    <property type="entry name" value="IPNSYNTHASE"/>
</dbReference>
<dbReference type="SUPFAM" id="SSF51197">
    <property type="entry name" value="Clavaminate synthase-like"/>
    <property type="match status" value="1"/>
</dbReference>